<dbReference type="Gene3D" id="2.160.20.10">
    <property type="entry name" value="Single-stranded right-handed beta-helix, Pectin lyase-like"/>
    <property type="match status" value="2"/>
</dbReference>
<comment type="caution">
    <text evidence="9">The sequence shown here is derived from an EMBL/GenBank/DDBJ whole genome shotgun (WGS) entry which is preliminary data.</text>
</comment>
<keyword evidence="6" id="KW-0378">Hydrolase</keyword>
<reference evidence="9 10" key="1">
    <citation type="journal article" date="2023" name="Plants (Basel)">
        <title>Bridging the Gap: Combining Genomics and Transcriptomics Approaches to Understand Stylosanthes scabra, an Orphan Legume from the Brazilian Caatinga.</title>
        <authorList>
            <person name="Ferreira-Neto J.R.C."/>
            <person name="da Silva M.D."/>
            <person name="Binneck E."/>
            <person name="de Melo N.F."/>
            <person name="da Silva R.H."/>
            <person name="de Melo A.L.T.M."/>
            <person name="Pandolfi V."/>
            <person name="Bustamante F.O."/>
            <person name="Brasileiro-Vidal A.C."/>
            <person name="Benko-Iseppon A.M."/>
        </authorList>
    </citation>
    <scope>NUCLEOTIDE SEQUENCE [LARGE SCALE GENOMIC DNA]</scope>
    <source>
        <tissue evidence="9">Leaves</tissue>
    </source>
</reference>
<feature type="domain" description="Pectinesterase catalytic" evidence="8">
    <location>
        <begin position="71"/>
        <end position="132"/>
    </location>
</feature>
<dbReference type="InterPro" id="IPR000070">
    <property type="entry name" value="Pectinesterase_cat"/>
</dbReference>
<dbReference type="Pfam" id="PF01095">
    <property type="entry name" value="Pectinesterase"/>
    <property type="match status" value="1"/>
</dbReference>
<dbReference type="PANTHER" id="PTHR31321">
    <property type="entry name" value="ACYL-COA THIOESTER HYDROLASE YBHC-RELATED"/>
    <property type="match status" value="1"/>
</dbReference>
<dbReference type="PANTHER" id="PTHR31321:SF134">
    <property type="entry name" value="PECTINESTERASE"/>
    <property type="match status" value="1"/>
</dbReference>
<organism evidence="9 10">
    <name type="scientific">Stylosanthes scabra</name>
    <dbReference type="NCBI Taxonomy" id="79078"/>
    <lineage>
        <taxon>Eukaryota</taxon>
        <taxon>Viridiplantae</taxon>
        <taxon>Streptophyta</taxon>
        <taxon>Embryophyta</taxon>
        <taxon>Tracheophyta</taxon>
        <taxon>Spermatophyta</taxon>
        <taxon>Magnoliopsida</taxon>
        <taxon>eudicotyledons</taxon>
        <taxon>Gunneridae</taxon>
        <taxon>Pentapetalae</taxon>
        <taxon>rosids</taxon>
        <taxon>fabids</taxon>
        <taxon>Fabales</taxon>
        <taxon>Fabaceae</taxon>
        <taxon>Papilionoideae</taxon>
        <taxon>50 kb inversion clade</taxon>
        <taxon>dalbergioids sensu lato</taxon>
        <taxon>Dalbergieae</taxon>
        <taxon>Pterocarpus clade</taxon>
        <taxon>Stylosanthes</taxon>
    </lineage>
</organism>
<feature type="non-terminal residue" evidence="9">
    <location>
        <position position="1"/>
    </location>
</feature>
<name>A0ABU6VWA5_9FABA</name>
<evidence type="ECO:0000256" key="7">
    <source>
        <dbReference type="ARBA" id="ARBA00023085"/>
    </source>
</evidence>
<dbReference type="Proteomes" id="UP001341840">
    <property type="component" value="Unassembled WGS sequence"/>
</dbReference>
<accession>A0ABU6VWA5</accession>
<dbReference type="EC" id="3.1.1.11" evidence="4"/>
<comment type="similarity">
    <text evidence="3">Belongs to the pectinesterase family.</text>
</comment>
<evidence type="ECO:0000313" key="9">
    <source>
        <dbReference type="EMBL" id="MED6177329.1"/>
    </source>
</evidence>
<evidence type="ECO:0000259" key="8">
    <source>
        <dbReference type="Pfam" id="PF01095"/>
    </source>
</evidence>
<dbReference type="SUPFAM" id="SSF51126">
    <property type="entry name" value="Pectin lyase-like"/>
    <property type="match status" value="1"/>
</dbReference>
<evidence type="ECO:0000256" key="1">
    <source>
        <dbReference type="ARBA" id="ARBA00004191"/>
    </source>
</evidence>
<proteinExistence type="inferred from homology"/>
<protein>
    <recommendedName>
        <fullName evidence="4">pectinesterase</fullName>
        <ecNumber evidence="4">3.1.1.11</ecNumber>
    </recommendedName>
</protein>
<evidence type="ECO:0000256" key="6">
    <source>
        <dbReference type="ARBA" id="ARBA00022801"/>
    </source>
</evidence>
<evidence type="ECO:0000256" key="3">
    <source>
        <dbReference type="ARBA" id="ARBA00008891"/>
    </source>
</evidence>
<comment type="pathway">
    <text evidence="2">Glycan metabolism; pectin degradation; 2-dehydro-3-deoxy-D-gluconate from pectin: step 1/5.</text>
</comment>
<gene>
    <name evidence="9" type="ORF">PIB30_097185</name>
</gene>
<evidence type="ECO:0000313" key="10">
    <source>
        <dbReference type="Proteomes" id="UP001341840"/>
    </source>
</evidence>
<keyword evidence="10" id="KW-1185">Reference proteome</keyword>
<keyword evidence="5" id="KW-0964">Secreted</keyword>
<evidence type="ECO:0000256" key="5">
    <source>
        <dbReference type="ARBA" id="ARBA00022512"/>
    </source>
</evidence>
<keyword evidence="5" id="KW-0134">Cell wall</keyword>
<dbReference type="InterPro" id="IPR011050">
    <property type="entry name" value="Pectin_lyase_fold/virulence"/>
</dbReference>
<comment type="subcellular location">
    <subcellularLocation>
        <location evidence="1">Secreted</location>
        <location evidence="1">Cell wall</location>
    </subcellularLocation>
</comment>
<keyword evidence="7" id="KW-0063">Aspartyl esterase</keyword>
<dbReference type="EMBL" id="JASCZI010153402">
    <property type="protein sequence ID" value="MED6177329.1"/>
    <property type="molecule type" value="Genomic_DNA"/>
</dbReference>
<evidence type="ECO:0000256" key="2">
    <source>
        <dbReference type="ARBA" id="ARBA00005184"/>
    </source>
</evidence>
<sequence>EKVIVVYNRPCIFLEGAGSSSTIIQWNDHDKMSASATFTSLAKDVVAKGITFKKNVINFTFGANGPKLDGGITAQKRISANSPTGYVFKECDTTGVAGKAELGRAYGPFARVIIADSSLSDVVRPEGWNAWNYVGHE</sequence>
<dbReference type="InterPro" id="IPR012334">
    <property type="entry name" value="Pectin_lyas_fold"/>
</dbReference>
<evidence type="ECO:0000256" key="4">
    <source>
        <dbReference type="ARBA" id="ARBA00013229"/>
    </source>
</evidence>